<accession>A0A8S5L906</accession>
<feature type="compositionally biased region" description="Basic and acidic residues" evidence="1">
    <location>
        <begin position="1"/>
        <end position="29"/>
    </location>
</feature>
<evidence type="ECO:0000256" key="1">
    <source>
        <dbReference type="SAM" id="MobiDB-lite"/>
    </source>
</evidence>
<reference evidence="2" key="1">
    <citation type="journal article" date="2021" name="Proc. Natl. Acad. Sci. U.S.A.">
        <title>A Catalog of Tens of Thousands of Viruses from Human Metagenomes Reveals Hidden Associations with Chronic Diseases.</title>
        <authorList>
            <person name="Tisza M.J."/>
            <person name="Buck C.B."/>
        </authorList>
    </citation>
    <scope>NUCLEOTIDE SEQUENCE</scope>
    <source>
        <strain evidence="2">Ct4T77</strain>
    </source>
</reference>
<name>A0A8S5L906_9CAUD</name>
<evidence type="ECO:0000313" key="2">
    <source>
        <dbReference type="EMBL" id="DAD66361.1"/>
    </source>
</evidence>
<dbReference type="EMBL" id="BK014659">
    <property type="protein sequence ID" value="DAD66361.1"/>
    <property type="molecule type" value="Genomic_DNA"/>
</dbReference>
<organism evidence="2">
    <name type="scientific">Siphoviridae sp. ct4T77</name>
    <dbReference type="NCBI Taxonomy" id="2823563"/>
    <lineage>
        <taxon>Viruses</taxon>
        <taxon>Duplodnaviria</taxon>
        <taxon>Heunggongvirae</taxon>
        <taxon>Uroviricota</taxon>
        <taxon>Caudoviricetes</taxon>
    </lineage>
</organism>
<protein>
    <submittedName>
        <fullName evidence="2">Putative terminase small subunit</fullName>
    </submittedName>
</protein>
<feature type="region of interest" description="Disordered" evidence="1">
    <location>
        <begin position="1"/>
        <end position="31"/>
    </location>
</feature>
<sequence length="158" mass="17682">MAKKEEKKEEAKPKGGTRARPEGAGRQKLEVPPIETIRRLAESTMGNKSKVAEMLGVSRYCLLKWEREHPEIGEVFLEQWDKRLYTCLDTAYLLALGQTGTDENGNKIYTTPPDPNMLRFLIEKLGKQAGFGQEVSVNVSGEMSVGVPISKWIADNTE</sequence>
<proteinExistence type="predicted"/>